<sequence length="277" mass="31548">MDSQSVKSLDSQSVKSLEADVVNFLKGKKLTGIDVKKLLLKYHPDKAPVADFSPFPSIKGKVMTGEQRTHACTVITQVILNAKEVDTKESESKSGNSNKFTDFNDFKNDTEYTWTDYDTVMKSFAVDMTYFVGEVYWTCPHCGGQTTDRSDECLNQFCDFSISEAKKNKKEENKLHNKLEKQIDRIVSSKNFRTFAKTVLGVNPVETDFEEMKELYFDNEEDYDNFVSAIEQEPQKQIAVPKQTATFLEDNIEDNLQEEVVEPTFFSSSSVSSAWDD</sequence>
<protein>
    <submittedName>
        <fullName evidence="1">Uncharacterized protein</fullName>
    </submittedName>
</protein>
<proteinExistence type="predicted"/>
<gene>
    <name evidence="1" type="ORF">Terrestrivirus4_186</name>
</gene>
<evidence type="ECO:0000313" key="1">
    <source>
        <dbReference type="EMBL" id="AYV76138.1"/>
    </source>
</evidence>
<name>A0A3G4ZMR9_9VIRU</name>
<reference evidence="1" key="1">
    <citation type="submission" date="2018-10" db="EMBL/GenBank/DDBJ databases">
        <title>Hidden diversity of soil giant viruses.</title>
        <authorList>
            <person name="Schulz F."/>
            <person name="Alteio L."/>
            <person name="Goudeau D."/>
            <person name="Ryan E.M."/>
            <person name="Malmstrom R.R."/>
            <person name="Blanchard J."/>
            <person name="Woyke T."/>
        </authorList>
    </citation>
    <scope>NUCLEOTIDE SEQUENCE</scope>
    <source>
        <strain evidence="1">TEV1</strain>
    </source>
</reference>
<accession>A0A3G4ZMR9</accession>
<organism evidence="1">
    <name type="scientific">Terrestrivirus sp</name>
    <dbReference type="NCBI Taxonomy" id="2487775"/>
    <lineage>
        <taxon>Viruses</taxon>
        <taxon>Varidnaviria</taxon>
        <taxon>Bamfordvirae</taxon>
        <taxon>Nucleocytoviricota</taxon>
        <taxon>Megaviricetes</taxon>
        <taxon>Imitervirales</taxon>
        <taxon>Mimiviridae</taxon>
        <taxon>Klosneuvirinae</taxon>
    </lineage>
</organism>
<dbReference type="EMBL" id="MK071982">
    <property type="protein sequence ID" value="AYV76138.1"/>
    <property type="molecule type" value="Genomic_DNA"/>
</dbReference>